<keyword evidence="2" id="KW-1185">Reference proteome</keyword>
<dbReference type="AlphaFoldDB" id="A0A2S3UYE9"/>
<evidence type="ECO:0000313" key="1">
    <source>
        <dbReference type="EMBL" id="POF32714.1"/>
    </source>
</evidence>
<dbReference type="EMBL" id="PPCN01000002">
    <property type="protein sequence ID" value="POF32714.1"/>
    <property type="molecule type" value="Genomic_DNA"/>
</dbReference>
<evidence type="ECO:0000313" key="2">
    <source>
        <dbReference type="Proteomes" id="UP000236959"/>
    </source>
</evidence>
<dbReference type="Proteomes" id="UP000236959">
    <property type="component" value="Unassembled WGS sequence"/>
</dbReference>
<accession>A0A2S3UYE9</accession>
<name>A0A2S3UYE9_9HYPH</name>
<protein>
    <submittedName>
        <fullName evidence="1">Uncharacterized protein</fullName>
    </submittedName>
</protein>
<gene>
    <name evidence="1" type="ORF">CLV41_102118</name>
</gene>
<sequence>MTPLVGFFIVGDVDATIVFCRNDGLCFASVEVFAQGIGIECLVGQHGAEILIGDQVWHTNDFTALAGQQLEAHQIAQRIGEGQNLGG</sequence>
<proteinExistence type="predicted"/>
<comment type="caution">
    <text evidence="1">The sequence shown here is derived from an EMBL/GenBank/DDBJ whole genome shotgun (WGS) entry which is preliminary data.</text>
</comment>
<reference evidence="1 2" key="1">
    <citation type="submission" date="2018-01" db="EMBL/GenBank/DDBJ databases">
        <title>Genomic Encyclopedia of Archaeal and Bacterial Type Strains, Phase II (KMG-II): from individual species to whole genera.</title>
        <authorList>
            <person name="Goeker M."/>
        </authorList>
    </citation>
    <scope>NUCLEOTIDE SEQUENCE [LARGE SCALE GENOMIC DNA]</scope>
    <source>
        <strain evidence="1 2">DSM 17023</strain>
    </source>
</reference>
<organism evidence="1 2">
    <name type="scientific">Roseibium marinum</name>
    <dbReference type="NCBI Taxonomy" id="281252"/>
    <lineage>
        <taxon>Bacteria</taxon>
        <taxon>Pseudomonadati</taxon>
        <taxon>Pseudomonadota</taxon>
        <taxon>Alphaproteobacteria</taxon>
        <taxon>Hyphomicrobiales</taxon>
        <taxon>Stappiaceae</taxon>
        <taxon>Roseibium</taxon>
    </lineage>
</organism>